<dbReference type="SUPFAM" id="SSF53335">
    <property type="entry name" value="S-adenosyl-L-methionine-dependent methyltransferases"/>
    <property type="match status" value="1"/>
</dbReference>
<keyword evidence="3" id="KW-1185">Reference proteome</keyword>
<dbReference type="AlphaFoldDB" id="A0A379JLG5"/>
<reference evidence="2 3" key="1">
    <citation type="submission" date="2018-06" db="EMBL/GenBank/DDBJ databases">
        <authorList>
            <consortium name="Pathogen Informatics"/>
            <person name="Doyle S."/>
        </authorList>
    </citation>
    <scope>NUCLEOTIDE SEQUENCE [LARGE SCALE GENOMIC DNA]</scope>
    <source>
        <strain evidence="2 3">NCTC1934</strain>
    </source>
</reference>
<dbReference type="Pfam" id="PF04672">
    <property type="entry name" value="Methyltransf_19"/>
    <property type="match status" value="1"/>
</dbReference>
<dbReference type="Gene3D" id="3.40.50.150">
    <property type="entry name" value="Vaccinia Virus protein VP39"/>
    <property type="match status" value="1"/>
</dbReference>
<evidence type="ECO:0000313" key="2">
    <source>
        <dbReference type="EMBL" id="SUD49051.1"/>
    </source>
</evidence>
<gene>
    <name evidence="2" type="ORF">NCTC1934_06401</name>
</gene>
<keyword evidence="2" id="KW-0808">Transferase</keyword>
<dbReference type="GO" id="GO:0008168">
    <property type="term" value="F:methyltransferase activity"/>
    <property type="evidence" value="ECO:0007669"/>
    <property type="project" value="UniProtKB-KW"/>
</dbReference>
<proteinExistence type="predicted"/>
<feature type="region of interest" description="Disordered" evidence="1">
    <location>
        <begin position="241"/>
        <end position="263"/>
    </location>
</feature>
<protein>
    <submittedName>
        <fullName evidence="2">S-adenosyl methyltransferase</fullName>
    </submittedName>
</protein>
<dbReference type="GO" id="GO:0032259">
    <property type="term" value="P:methylation"/>
    <property type="evidence" value="ECO:0007669"/>
    <property type="project" value="UniProtKB-KW"/>
</dbReference>
<dbReference type="EMBL" id="UGRY01000006">
    <property type="protein sequence ID" value="SUD49051.1"/>
    <property type="molecule type" value="Genomic_DNA"/>
</dbReference>
<dbReference type="InterPro" id="IPR029063">
    <property type="entry name" value="SAM-dependent_MTases_sf"/>
</dbReference>
<sequence>MSHPPQPRIRTDIPHSARIWNFWMGGRDYYEVDRIAGEAGIDAYPGIRTMAVESRRFLIRTVRYLTAEAGIRQFLDIGTGLPTMQNTHEVAQGIAPEAKVVYVDNDPMVLAHARALLTSTTDEGVTTYIDADFNHPEDIVTAARQVLNFTKPIAVMFHGVLGHAPTYRDVRRIVDTFMAAVPSGSYLVLNDGTTDDPAYVRLCENYAQTGGAPYHPRTPAEVEGVFEGLELVPPGIVPIDRWRVDEPPEGESTSVRGGIGRKP</sequence>
<dbReference type="PIRSF" id="PIRSF017393">
    <property type="entry name" value="MTase_SAV2177"/>
    <property type="match status" value="1"/>
</dbReference>
<dbReference type="STRING" id="1406858.GCA_000710895_00990"/>
<keyword evidence="2" id="KW-0489">Methyltransferase</keyword>
<dbReference type="OrthoDB" id="4134439at2"/>
<dbReference type="InterPro" id="IPR006764">
    <property type="entry name" value="SAM_dep_MeTrfase_SAV2177_type"/>
</dbReference>
<name>A0A379JLG5_9NOCA</name>
<evidence type="ECO:0000256" key="1">
    <source>
        <dbReference type="SAM" id="MobiDB-lite"/>
    </source>
</evidence>
<dbReference type="Proteomes" id="UP000255467">
    <property type="component" value="Unassembled WGS sequence"/>
</dbReference>
<evidence type="ECO:0000313" key="3">
    <source>
        <dbReference type="Proteomes" id="UP000255467"/>
    </source>
</evidence>
<accession>A0A379JLG5</accession>
<organism evidence="2 3">
    <name type="scientific">Nocardia otitidiscaviarum</name>
    <dbReference type="NCBI Taxonomy" id="1823"/>
    <lineage>
        <taxon>Bacteria</taxon>
        <taxon>Bacillati</taxon>
        <taxon>Actinomycetota</taxon>
        <taxon>Actinomycetes</taxon>
        <taxon>Mycobacteriales</taxon>
        <taxon>Nocardiaceae</taxon>
        <taxon>Nocardia</taxon>
    </lineage>
</organism>
<dbReference type="RefSeq" id="WP_039813930.1">
    <property type="nucleotide sequence ID" value="NZ_JADLRH010000007.1"/>
</dbReference>